<comment type="caution">
    <text evidence="1">The sequence shown here is derived from an EMBL/GenBank/DDBJ whole genome shotgun (WGS) entry which is preliminary data.</text>
</comment>
<dbReference type="InterPro" id="IPR001343">
    <property type="entry name" value="Hemolysn_Ca-bd"/>
</dbReference>
<evidence type="ECO:0000313" key="1">
    <source>
        <dbReference type="EMBL" id="MDB9535376.1"/>
    </source>
</evidence>
<dbReference type="Pfam" id="PF00353">
    <property type="entry name" value="HemolysinCabind"/>
    <property type="match status" value="1"/>
</dbReference>
<proteinExistence type="predicted"/>
<protein>
    <submittedName>
        <fullName evidence="1">Calcium-binding protein</fullName>
    </submittedName>
</protein>
<organism evidence="1 2">
    <name type="scientific">Dolichospermum planctonicum CS-1226</name>
    <dbReference type="NCBI Taxonomy" id="3021751"/>
    <lineage>
        <taxon>Bacteria</taxon>
        <taxon>Bacillati</taxon>
        <taxon>Cyanobacteriota</taxon>
        <taxon>Cyanophyceae</taxon>
        <taxon>Nostocales</taxon>
        <taxon>Aphanizomenonaceae</taxon>
        <taxon>Dolichospermum</taxon>
        <taxon>Dolichospermum planctonicum</taxon>
    </lineage>
</organism>
<dbReference type="InterPro" id="IPR011049">
    <property type="entry name" value="Serralysin-like_metalloprot_C"/>
</dbReference>
<evidence type="ECO:0000313" key="2">
    <source>
        <dbReference type="Proteomes" id="UP001211249"/>
    </source>
</evidence>
<sequence>LTVNGVPGVGTFTVTNFDNVKGTSQNDIIIGDAQNNQLFGNAGNDTLTGGLGADTFVFNSQFQGIDIIKDFQWTQSDKIQVSQSGFGATSLSQFNYNSFNGNLSFLGNTFATIENKPLGFVVSLDVVLV</sequence>
<dbReference type="PRINTS" id="PR00313">
    <property type="entry name" value="CABNDNGRPT"/>
</dbReference>
<feature type="non-terminal residue" evidence="1">
    <location>
        <position position="1"/>
    </location>
</feature>
<dbReference type="Proteomes" id="UP001211249">
    <property type="component" value="Unassembled WGS sequence"/>
</dbReference>
<reference evidence="1 2" key="1">
    <citation type="submission" date="2023-01" db="EMBL/GenBank/DDBJ databases">
        <title>Genomes from the Australian National Cyanobacteria Reference Collection.</title>
        <authorList>
            <person name="Willis A."/>
            <person name="Lee E.M.F."/>
        </authorList>
    </citation>
    <scope>NUCLEOTIDE SEQUENCE [LARGE SCALE GENOMIC DNA]</scope>
    <source>
        <strain evidence="1 2">CS-1226</strain>
    </source>
</reference>
<dbReference type="Gene3D" id="2.150.10.10">
    <property type="entry name" value="Serralysin-like metalloprotease, C-terminal"/>
    <property type="match status" value="1"/>
</dbReference>
<keyword evidence="2" id="KW-1185">Reference proteome</keyword>
<gene>
    <name evidence="1" type="ORF">PN451_05855</name>
</gene>
<name>A0ABT5ADR5_9CYAN</name>
<dbReference type="EMBL" id="JAQMUC010000033">
    <property type="protein sequence ID" value="MDB9535376.1"/>
    <property type="molecule type" value="Genomic_DNA"/>
</dbReference>
<dbReference type="SUPFAM" id="SSF51120">
    <property type="entry name" value="beta-Roll"/>
    <property type="match status" value="1"/>
</dbReference>
<accession>A0ABT5ADR5</accession>